<organism evidence="3 4">
    <name type="scientific">Chelativorans salis</name>
    <dbReference type="NCBI Taxonomy" id="2978478"/>
    <lineage>
        <taxon>Bacteria</taxon>
        <taxon>Pseudomonadati</taxon>
        <taxon>Pseudomonadota</taxon>
        <taxon>Alphaproteobacteria</taxon>
        <taxon>Hyphomicrobiales</taxon>
        <taxon>Phyllobacteriaceae</taxon>
        <taxon>Chelativorans</taxon>
    </lineage>
</organism>
<dbReference type="Proteomes" id="UP001320831">
    <property type="component" value="Unassembled WGS sequence"/>
</dbReference>
<accession>A0ABT2LN58</accession>
<dbReference type="RefSeq" id="WP_260903139.1">
    <property type="nucleotide sequence ID" value="NZ_JAOCZP010000003.1"/>
</dbReference>
<dbReference type="PANTHER" id="PTHR48081">
    <property type="entry name" value="AB HYDROLASE SUPERFAMILY PROTEIN C4A8.06C"/>
    <property type="match status" value="1"/>
</dbReference>
<dbReference type="GO" id="GO:0016787">
    <property type="term" value="F:hydrolase activity"/>
    <property type="evidence" value="ECO:0007669"/>
    <property type="project" value="UniProtKB-KW"/>
</dbReference>
<protein>
    <submittedName>
        <fullName evidence="3">Alpha/beta hydrolase</fullName>
    </submittedName>
</protein>
<dbReference type="Pfam" id="PF20434">
    <property type="entry name" value="BD-FAE"/>
    <property type="match status" value="1"/>
</dbReference>
<proteinExistence type="predicted"/>
<keyword evidence="1 3" id="KW-0378">Hydrolase</keyword>
<dbReference type="InterPro" id="IPR050300">
    <property type="entry name" value="GDXG_lipolytic_enzyme"/>
</dbReference>
<dbReference type="SUPFAM" id="SSF53474">
    <property type="entry name" value="alpha/beta-Hydrolases"/>
    <property type="match status" value="1"/>
</dbReference>
<comment type="caution">
    <text evidence="3">The sequence shown here is derived from an EMBL/GenBank/DDBJ whole genome shotgun (WGS) entry which is preliminary data.</text>
</comment>
<dbReference type="Gene3D" id="3.40.50.1820">
    <property type="entry name" value="alpha/beta hydrolase"/>
    <property type="match status" value="1"/>
</dbReference>
<dbReference type="PANTHER" id="PTHR48081:SF33">
    <property type="entry name" value="KYNURENINE FORMAMIDASE"/>
    <property type="match status" value="1"/>
</dbReference>
<feature type="domain" description="BD-FAE-like" evidence="2">
    <location>
        <begin position="72"/>
        <end position="167"/>
    </location>
</feature>
<reference evidence="3 4" key="1">
    <citation type="submission" date="2022-09" db="EMBL/GenBank/DDBJ databases">
        <title>Chelativorans salina sp. nov., a novel slightly halophilic bacterium isolated from a saline lake sediment enrichment.</title>
        <authorList>
            <person name="Gao L."/>
            <person name="Fang B.-Z."/>
            <person name="Li W.-J."/>
        </authorList>
    </citation>
    <scope>NUCLEOTIDE SEQUENCE [LARGE SCALE GENOMIC DNA]</scope>
    <source>
        <strain evidence="3 4">EGI FJ00035</strain>
    </source>
</reference>
<dbReference type="InterPro" id="IPR029058">
    <property type="entry name" value="AB_hydrolase_fold"/>
</dbReference>
<dbReference type="EMBL" id="JAOCZP010000003">
    <property type="protein sequence ID" value="MCT7375872.1"/>
    <property type="molecule type" value="Genomic_DNA"/>
</dbReference>
<name>A0ABT2LN58_9HYPH</name>
<evidence type="ECO:0000313" key="4">
    <source>
        <dbReference type="Proteomes" id="UP001320831"/>
    </source>
</evidence>
<dbReference type="InterPro" id="IPR049492">
    <property type="entry name" value="BD-FAE-like_dom"/>
</dbReference>
<keyword evidence="4" id="KW-1185">Reference proteome</keyword>
<evidence type="ECO:0000259" key="2">
    <source>
        <dbReference type="Pfam" id="PF20434"/>
    </source>
</evidence>
<evidence type="ECO:0000256" key="1">
    <source>
        <dbReference type="ARBA" id="ARBA00022801"/>
    </source>
</evidence>
<gene>
    <name evidence="3" type="ORF">N5A92_12600</name>
</gene>
<evidence type="ECO:0000313" key="3">
    <source>
        <dbReference type="EMBL" id="MCT7375872.1"/>
    </source>
</evidence>
<sequence length="294" mass="32016">MPYAINRRLVLKLAVMGFLALLALVMPASGAMLHDGVVYSGRLQLDIHTPAEEPVRASILQLNLFSSSGGGLKPVVIYAHGGGWVKGDRKRVYSLPKWLNSKGYLLVAIDYRKVPTTTIDGQARDLADAVSWVRTNIRRYGGDPNRIVLMGHSAGAHLVALTAARGMVGQVRGVIPNDVQAYDMVAYAGMRGSLGYPYLDAFGSDPDNWVRWSPVTYARQGSGFPPHLFLHSGSDGARRRALTKGYANLLRSRGARVEVFDGSRYTHGSIANRLGRPGDAATAAIERFLERVTR</sequence>